<accession>A0A8C3HWK6</accession>
<dbReference type="Proteomes" id="UP000694380">
    <property type="component" value="Unplaced"/>
</dbReference>
<dbReference type="PANTHER" id="PTHR45776">
    <property type="entry name" value="MIP04163P"/>
    <property type="match status" value="1"/>
</dbReference>
<feature type="compositionally biased region" description="Low complexity" evidence="9">
    <location>
        <begin position="472"/>
        <end position="486"/>
    </location>
</feature>
<comment type="subcellular location">
    <subcellularLocation>
        <location evidence="2">Cytoplasm</location>
    </subcellularLocation>
    <subcellularLocation>
        <location evidence="1">Nucleus</location>
    </subcellularLocation>
</comment>
<evidence type="ECO:0000313" key="11">
    <source>
        <dbReference type="Ensembl" id="ENSCPBP00000024455.1"/>
    </source>
</evidence>
<dbReference type="GO" id="GO:0046982">
    <property type="term" value="F:protein heterodimerization activity"/>
    <property type="evidence" value="ECO:0007669"/>
    <property type="project" value="Ensembl"/>
</dbReference>
<dbReference type="GO" id="GO:0001228">
    <property type="term" value="F:DNA-binding transcription activator activity, RNA polymerase II-specific"/>
    <property type="evidence" value="ECO:0007669"/>
    <property type="project" value="Ensembl"/>
</dbReference>
<dbReference type="GO" id="GO:0005765">
    <property type="term" value="C:lysosomal membrane"/>
    <property type="evidence" value="ECO:0007669"/>
    <property type="project" value="Ensembl"/>
</dbReference>
<dbReference type="FunFam" id="4.10.280.10:FF:000003">
    <property type="entry name" value="microphthalmia-associated transcription factor isoform X1"/>
    <property type="match status" value="1"/>
</dbReference>
<dbReference type="GO" id="GO:0032418">
    <property type="term" value="P:lysosome localization"/>
    <property type="evidence" value="ECO:0007669"/>
    <property type="project" value="Ensembl"/>
</dbReference>
<dbReference type="GO" id="GO:0007040">
    <property type="term" value="P:lysosome organization"/>
    <property type="evidence" value="ECO:0007669"/>
    <property type="project" value="Ensembl"/>
</dbReference>
<dbReference type="InterPro" id="IPR036638">
    <property type="entry name" value="HLH_DNA-bd_sf"/>
</dbReference>
<evidence type="ECO:0000313" key="12">
    <source>
        <dbReference type="Proteomes" id="UP000694380"/>
    </source>
</evidence>
<keyword evidence="6" id="KW-0010">Activator</keyword>
<evidence type="ECO:0000256" key="5">
    <source>
        <dbReference type="ARBA" id="ARBA00023125"/>
    </source>
</evidence>
<sequence>MRPTGVPVIPPFQPPTIPLCLGKSCDLPHTCTMASRIGLRMQLMREQAQQEEQRERMQQQAVMHYMQQQQMPLAPTPAINTPVQFQSPPSVPGEVLKVQSYLENPTTYHLQKSRDKKVQEYISETYGNKFATHISPIRHSPKPPPAASPGVRPGHVMSSSAGNSAPNSPMAMLNISSNPEREIDEVIDDIMRLDDVLGYINPEMHMPNTLPMSSSHMNVYSGDPQLAASLVAVTSSSCPADLTQKRDLTGNAYAENRALAKERQKKDNHNLIERRRRFNINDRIKELGMLIPKANDLDVRWNKGTILKASVDYIRRMQKDLQRSRDLENHSRRLEMTNKQLLIRIQELEMQARLHGLPASSPSGVNVAELVQQVVKQEVTGEDGSMEPQQPQLPPDHETQQQPPLPLLPPSPYQLDFTHGLSFDDGSRGFRDQLDPSHHVSFPSLSKKELDLMLMEDTMLPLASDPLFSAMSPEASKASSRRSSFSMEDADML</sequence>
<keyword evidence="12" id="KW-1185">Reference proteome</keyword>
<protein>
    <submittedName>
        <fullName evidence="11">Transcription factor EB</fullName>
    </submittedName>
</protein>
<dbReference type="Gene3D" id="4.10.280.10">
    <property type="entry name" value="Helix-loop-helix DNA-binding domain"/>
    <property type="match status" value="1"/>
</dbReference>
<dbReference type="PANTHER" id="PTHR45776:SF5">
    <property type="entry name" value="TRANSCRIPTION FACTOR EB"/>
    <property type="match status" value="1"/>
</dbReference>
<dbReference type="GO" id="GO:0006959">
    <property type="term" value="P:humoral immune response"/>
    <property type="evidence" value="ECO:0007669"/>
    <property type="project" value="Ensembl"/>
</dbReference>
<reference evidence="11" key="1">
    <citation type="submission" date="2025-08" db="UniProtKB">
        <authorList>
            <consortium name="Ensembl"/>
        </authorList>
    </citation>
    <scope>IDENTIFICATION</scope>
</reference>
<dbReference type="GO" id="GO:0140367">
    <property type="term" value="P:antibacterial innate immune response"/>
    <property type="evidence" value="ECO:0007669"/>
    <property type="project" value="Ensembl"/>
</dbReference>
<dbReference type="GO" id="GO:0005634">
    <property type="term" value="C:nucleus"/>
    <property type="evidence" value="ECO:0007669"/>
    <property type="project" value="UniProtKB-SubCell"/>
</dbReference>
<dbReference type="Pfam" id="PF15951">
    <property type="entry name" value="MITF_TFEB_C_3_N"/>
    <property type="match status" value="1"/>
</dbReference>
<dbReference type="GO" id="GO:0034198">
    <property type="term" value="P:cellular response to amino acid starvation"/>
    <property type="evidence" value="ECO:0007669"/>
    <property type="project" value="Ensembl"/>
</dbReference>
<evidence type="ECO:0000256" key="2">
    <source>
        <dbReference type="ARBA" id="ARBA00004496"/>
    </source>
</evidence>
<dbReference type="InterPro" id="IPR021802">
    <property type="entry name" value="MiT/TFE_C"/>
</dbReference>
<dbReference type="Pfam" id="PF00010">
    <property type="entry name" value="HLH"/>
    <property type="match status" value="1"/>
</dbReference>
<feature type="region of interest" description="Disordered" evidence="9">
    <location>
        <begin position="381"/>
        <end position="420"/>
    </location>
</feature>
<dbReference type="CDD" id="cd18927">
    <property type="entry name" value="bHLHzip_TFEB"/>
    <property type="match status" value="1"/>
</dbReference>
<evidence type="ECO:0000259" key="10">
    <source>
        <dbReference type="PROSITE" id="PS50888"/>
    </source>
</evidence>
<dbReference type="SMART" id="SM00353">
    <property type="entry name" value="HLH"/>
    <property type="match status" value="1"/>
</dbReference>
<evidence type="ECO:0000256" key="9">
    <source>
        <dbReference type="SAM" id="MobiDB-lite"/>
    </source>
</evidence>
<evidence type="ECO:0000256" key="3">
    <source>
        <dbReference type="ARBA" id="ARBA00008289"/>
    </source>
</evidence>
<feature type="region of interest" description="Disordered" evidence="9">
    <location>
        <begin position="471"/>
        <end position="493"/>
    </location>
</feature>
<dbReference type="InterPro" id="IPR011598">
    <property type="entry name" value="bHLH_dom"/>
</dbReference>
<dbReference type="GO" id="GO:1905671">
    <property type="term" value="P:regulation of lysosome organization"/>
    <property type="evidence" value="ECO:0007669"/>
    <property type="project" value="Ensembl"/>
</dbReference>
<feature type="compositionally biased region" description="Pro residues" evidence="9">
    <location>
        <begin position="403"/>
        <end position="412"/>
    </location>
</feature>
<gene>
    <name evidence="11" type="primary">TFEB</name>
</gene>
<dbReference type="Pfam" id="PF11851">
    <property type="entry name" value="DUF3371"/>
    <property type="match status" value="1"/>
</dbReference>
<reference evidence="11" key="2">
    <citation type="submission" date="2025-09" db="UniProtKB">
        <authorList>
            <consortium name="Ensembl"/>
        </authorList>
    </citation>
    <scope>IDENTIFICATION</scope>
</reference>
<dbReference type="Ensembl" id="ENSCPBT00000028818.1">
    <property type="protein sequence ID" value="ENSCPBP00000024455.1"/>
    <property type="gene ID" value="ENSCPBG00000017453.1"/>
</dbReference>
<keyword evidence="5" id="KW-0238">DNA-binding</keyword>
<dbReference type="GO" id="GO:0019899">
    <property type="term" value="F:enzyme binding"/>
    <property type="evidence" value="ECO:0007669"/>
    <property type="project" value="Ensembl"/>
</dbReference>
<dbReference type="GO" id="GO:0010508">
    <property type="term" value="P:positive regulation of autophagy"/>
    <property type="evidence" value="ECO:0007669"/>
    <property type="project" value="Ensembl"/>
</dbReference>
<evidence type="ECO:0000256" key="4">
    <source>
        <dbReference type="ARBA" id="ARBA00023015"/>
    </source>
</evidence>
<evidence type="ECO:0000256" key="1">
    <source>
        <dbReference type="ARBA" id="ARBA00004123"/>
    </source>
</evidence>
<dbReference type="GO" id="GO:0005829">
    <property type="term" value="C:cytosol"/>
    <property type="evidence" value="ECO:0007669"/>
    <property type="project" value="Ensembl"/>
</dbReference>
<feature type="compositionally biased region" description="Low complexity" evidence="9">
    <location>
        <begin position="157"/>
        <end position="170"/>
    </location>
</feature>
<dbReference type="AlphaFoldDB" id="A0A8C3HWK6"/>
<keyword evidence="8" id="KW-0539">Nucleus</keyword>
<dbReference type="GO" id="GO:0005667">
    <property type="term" value="C:transcription regulator complex"/>
    <property type="evidence" value="ECO:0007669"/>
    <property type="project" value="Ensembl"/>
</dbReference>
<evidence type="ECO:0000256" key="7">
    <source>
        <dbReference type="ARBA" id="ARBA00023163"/>
    </source>
</evidence>
<keyword evidence="7" id="KW-0804">Transcription</keyword>
<keyword evidence="4" id="KW-0805">Transcription regulation</keyword>
<comment type="similarity">
    <text evidence="3">Belongs to the MiT/TFE family.</text>
</comment>
<dbReference type="SUPFAM" id="SSF47459">
    <property type="entry name" value="HLH, helix-loop-helix DNA-binding domain"/>
    <property type="match status" value="1"/>
</dbReference>
<dbReference type="InterPro" id="IPR031867">
    <property type="entry name" value="MiT/TFE_N"/>
</dbReference>
<evidence type="ECO:0000256" key="6">
    <source>
        <dbReference type="ARBA" id="ARBA00023159"/>
    </source>
</evidence>
<proteinExistence type="inferred from homology"/>
<name>A0A8C3HWK6_CHRPI</name>
<feature type="domain" description="BHLH" evidence="10">
    <location>
        <begin position="264"/>
        <end position="317"/>
    </location>
</feature>
<organism evidence="11 12">
    <name type="scientific">Chrysemys picta bellii</name>
    <name type="common">Western painted turtle</name>
    <name type="synonym">Emys bellii</name>
    <dbReference type="NCBI Taxonomy" id="8478"/>
    <lineage>
        <taxon>Eukaryota</taxon>
        <taxon>Metazoa</taxon>
        <taxon>Chordata</taxon>
        <taxon>Craniata</taxon>
        <taxon>Vertebrata</taxon>
        <taxon>Euteleostomi</taxon>
        <taxon>Archelosauria</taxon>
        <taxon>Testudinata</taxon>
        <taxon>Testudines</taxon>
        <taxon>Cryptodira</taxon>
        <taxon>Durocryptodira</taxon>
        <taxon>Testudinoidea</taxon>
        <taxon>Emydidae</taxon>
        <taxon>Chrysemys</taxon>
    </lineage>
</organism>
<dbReference type="GeneTree" id="ENSGT00940000159691"/>
<dbReference type="GO" id="GO:0050829">
    <property type="term" value="P:defense response to Gram-negative bacterium"/>
    <property type="evidence" value="ECO:0007669"/>
    <property type="project" value="Ensembl"/>
</dbReference>
<feature type="region of interest" description="Disordered" evidence="9">
    <location>
        <begin position="134"/>
        <end position="174"/>
    </location>
</feature>
<dbReference type="InterPro" id="IPR024098">
    <property type="entry name" value="bHLHzip_TFEB"/>
</dbReference>
<evidence type="ECO:0000256" key="8">
    <source>
        <dbReference type="ARBA" id="ARBA00023242"/>
    </source>
</evidence>
<dbReference type="PROSITE" id="PS50888">
    <property type="entry name" value="BHLH"/>
    <property type="match status" value="1"/>
</dbReference>
<dbReference type="GO" id="GO:0000978">
    <property type="term" value="F:RNA polymerase II cis-regulatory region sequence-specific DNA binding"/>
    <property type="evidence" value="ECO:0007669"/>
    <property type="project" value="Ensembl"/>
</dbReference>